<proteinExistence type="inferred from homology"/>
<dbReference type="Gene3D" id="3.40.50.360">
    <property type="match status" value="1"/>
</dbReference>
<evidence type="ECO:0000313" key="9">
    <source>
        <dbReference type="Proteomes" id="UP001169862"/>
    </source>
</evidence>
<reference evidence="8" key="1">
    <citation type="submission" date="2023-07" db="EMBL/GenBank/DDBJ databases">
        <title>Genome content predicts the carbon catabolic preferences of heterotrophic bacteria.</title>
        <authorList>
            <person name="Gralka M."/>
        </authorList>
    </citation>
    <scope>NUCLEOTIDE SEQUENCE</scope>
    <source>
        <strain evidence="8">I2M16</strain>
    </source>
</reference>
<dbReference type="RefSeq" id="WP_303548236.1">
    <property type="nucleotide sequence ID" value="NZ_JAUOPG010000001.1"/>
</dbReference>
<dbReference type="PANTHER" id="PTHR43741">
    <property type="entry name" value="FMN-DEPENDENT NADH-AZOREDUCTASE 1"/>
    <property type="match status" value="1"/>
</dbReference>
<evidence type="ECO:0000313" key="8">
    <source>
        <dbReference type="EMBL" id="MDO6452254.1"/>
    </source>
</evidence>
<dbReference type="GO" id="GO:0010181">
    <property type="term" value="F:FMN binding"/>
    <property type="evidence" value="ECO:0007669"/>
    <property type="project" value="UniProtKB-UniRule"/>
</dbReference>
<comment type="caution">
    <text evidence="6">Lacks conserved residue(s) required for the propagation of feature annotation.</text>
</comment>
<keyword evidence="3 6" id="KW-0560">Oxidoreductase</keyword>
<evidence type="ECO:0000256" key="6">
    <source>
        <dbReference type="HAMAP-Rule" id="MF_01216"/>
    </source>
</evidence>
<evidence type="ECO:0000256" key="3">
    <source>
        <dbReference type="ARBA" id="ARBA00023002"/>
    </source>
</evidence>
<dbReference type="PANTHER" id="PTHR43741:SF2">
    <property type="entry name" value="FMN-DEPENDENT NADH:QUINONE OXIDOREDUCTASE"/>
    <property type="match status" value="1"/>
</dbReference>
<feature type="binding site" evidence="6">
    <location>
        <position position="10"/>
    </location>
    <ligand>
        <name>FMN</name>
        <dbReference type="ChEBI" id="CHEBI:58210"/>
    </ligand>
</feature>
<dbReference type="AlphaFoldDB" id="A0AAW7XG54"/>
<dbReference type="EC" id="1.6.5.-" evidence="6"/>
<comment type="catalytic activity">
    <reaction evidence="5">
        <text>N,N-dimethyl-1,4-phenylenediamine + anthranilate + 2 NAD(+) = 2-(4-dimethylaminophenyl)diazenylbenzoate + 2 NADH + 2 H(+)</text>
        <dbReference type="Rhea" id="RHEA:55872"/>
        <dbReference type="ChEBI" id="CHEBI:15378"/>
        <dbReference type="ChEBI" id="CHEBI:15783"/>
        <dbReference type="ChEBI" id="CHEBI:16567"/>
        <dbReference type="ChEBI" id="CHEBI:57540"/>
        <dbReference type="ChEBI" id="CHEBI:57945"/>
        <dbReference type="ChEBI" id="CHEBI:71579"/>
        <dbReference type="EC" id="1.7.1.17"/>
    </reaction>
    <physiologicalReaction direction="right-to-left" evidence="5">
        <dbReference type="Rhea" id="RHEA:55874"/>
    </physiologicalReaction>
</comment>
<dbReference type="GO" id="GO:0016652">
    <property type="term" value="F:oxidoreductase activity, acting on NAD(P)H as acceptor"/>
    <property type="evidence" value="ECO:0007669"/>
    <property type="project" value="UniProtKB-UniRule"/>
</dbReference>
<comment type="catalytic activity">
    <reaction evidence="6">
        <text>2 a quinone + NADH + H(+) = 2 a 1,4-benzosemiquinone + NAD(+)</text>
        <dbReference type="Rhea" id="RHEA:65952"/>
        <dbReference type="ChEBI" id="CHEBI:15378"/>
        <dbReference type="ChEBI" id="CHEBI:57540"/>
        <dbReference type="ChEBI" id="CHEBI:57945"/>
        <dbReference type="ChEBI" id="CHEBI:132124"/>
        <dbReference type="ChEBI" id="CHEBI:134225"/>
    </reaction>
</comment>
<dbReference type="InterPro" id="IPR003680">
    <property type="entry name" value="Flavodoxin_fold"/>
</dbReference>
<dbReference type="InterPro" id="IPR029039">
    <property type="entry name" value="Flavoprotein-like_sf"/>
</dbReference>
<dbReference type="InterPro" id="IPR050104">
    <property type="entry name" value="FMN-dep_NADH:Q_OxRdtase_AzoR1"/>
</dbReference>
<evidence type="ECO:0000256" key="5">
    <source>
        <dbReference type="ARBA" id="ARBA00048542"/>
    </source>
</evidence>
<keyword evidence="1 6" id="KW-0285">Flavoprotein</keyword>
<organism evidence="8 9">
    <name type="scientific">Neptunomonas phycophila</name>
    <dbReference type="NCBI Taxonomy" id="1572645"/>
    <lineage>
        <taxon>Bacteria</taxon>
        <taxon>Pseudomonadati</taxon>
        <taxon>Pseudomonadota</taxon>
        <taxon>Gammaproteobacteria</taxon>
        <taxon>Oceanospirillales</taxon>
        <taxon>Oceanospirillaceae</taxon>
        <taxon>Neptunomonas</taxon>
    </lineage>
</organism>
<evidence type="ECO:0000256" key="1">
    <source>
        <dbReference type="ARBA" id="ARBA00022630"/>
    </source>
</evidence>
<dbReference type="SUPFAM" id="SSF52218">
    <property type="entry name" value="Flavoproteins"/>
    <property type="match status" value="1"/>
</dbReference>
<comment type="cofactor">
    <cofactor evidence="6">
        <name>FMN</name>
        <dbReference type="ChEBI" id="CHEBI:58210"/>
    </cofactor>
    <text evidence="6">Binds 1 FMN per subunit.</text>
</comment>
<keyword evidence="4 6" id="KW-0520">NAD</keyword>
<evidence type="ECO:0000259" key="7">
    <source>
        <dbReference type="Pfam" id="PF02525"/>
    </source>
</evidence>
<dbReference type="InterPro" id="IPR023048">
    <property type="entry name" value="NADH:quinone_OxRdtase_FMN_depd"/>
</dbReference>
<comment type="caution">
    <text evidence="8">The sequence shown here is derived from an EMBL/GenBank/DDBJ whole genome shotgun (WGS) entry which is preliminary data.</text>
</comment>
<name>A0AAW7XG54_9GAMM</name>
<dbReference type="GO" id="GO:0009055">
    <property type="term" value="F:electron transfer activity"/>
    <property type="evidence" value="ECO:0007669"/>
    <property type="project" value="UniProtKB-UniRule"/>
</dbReference>
<feature type="binding site" evidence="6">
    <location>
        <begin position="96"/>
        <end position="99"/>
    </location>
    <ligand>
        <name>FMN</name>
        <dbReference type="ChEBI" id="CHEBI:58210"/>
    </ligand>
</feature>
<sequence length="201" mass="22001">MATLLYIQSSIFQENGQSSQLASRFIDTLQTQQPDINVITRDVVADNLPHIDAAIAGAFFTPEADRSNEQQAIVERSDNLIAEVKKADYIVIGLPMYNFGIPSQLKAYFDQIARAGITFKYTENGAVGLIEDKPVYLLTTRGGVHKDNGDFEVPYVKEYLSFLGLTSVETIYAEGLNMGEEIADKARDAATNAVIAAASQL</sequence>
<keyword evidence="2 6" id="KW-0288">FMN</keyword>
<dbReference type="Pfam" id="PF02525">
    <property type="entry name" value="Flavodoxin_2"/>
    <property type="match status" value="1"/>
</dbReference>
<comment type="subunit">
    <text evidence="6">Homodimer.</text>
</comment>
<evidence type="ECO:0000256" key="4">
    <source>
        <dbReference type="ARBA" id="ARBA00023027"/>
    </source>
</evidence>
<dbReference type="EC" id="1.7.1.17" evidence="6"/>
<comment type="function">
    <text evidence="6">Quinone reductase that provides resistance to thiol-specific stress caused by electrophilic quinones.</text>
</comment>
<gene>
    <name evidence="6" type="primary">azoR</name>
    <name evidence="8" type="ORF">Q4490_01640</name>
</gene>
<dbReference type="GO" id="GO:0016655">
    <property type="term" value="F:oxidoreductase activity, acting on NAD(P)H, quinone or similar compound as acceptor"/>
    <property type="evidence" value="ECO:0007669"/>
    <property type="project" value="InterPro"/>
</dbReference>
<protein>
    <recommendedName>
        <fullName evidence="6">FMN dependent NADH:quinone oxidoreductase</fullName>
        <ecNumber evidence="6">1.6.5.-</ecNumber>
    </recommendedName>
    <alternativeName>
        <fullName evidence="6">Azo-dye reductase</fullName>
    </alternativeName>
    <alternativeName>
        <fullName evidence="6">FMN-dependent NADH-azo compound oxidoreductase</fullName>
    </alternativeName>
    <alternativeName>
        <fullName evidence="6">FMN-dependent NADH-azoreductase</fullName>
        <ecNumber evidence="6">1.7.1.17</ecNumber>
    </alternativeName>
</protein>
<comment type="function">
    <text evidence="6">Also exhibits azoreductase activity. Catalyzes the reductive cleavage of the azo bond in aromatic azo compounds to the corresponding amines.</text>
</comment>
<evidence type="ECO:0000256" key="2">
    <source>
        <dbReference type="ARBA" id="ARBA00022643"/>
    </source>
</evidence>
<dbReference type="Proteomes" id="UP001169862">
    <property type="component" value="Unassembled WGS sequence"/>
</dbReference>
<feature type="binding site" evidence="6">
    <location>
        <begin position="140"/>
        <end position="143"/>
    </location>
    <ligand>
        <name>FMN</name>
        <dbReference type="ChEBI" id="CHEBI:58210"/>
    </ligand>
</feature>
<dbReference type="EMBL" id="JAUOPG010000001">
    <property type="protein sequence ID" value="MDO6452254.1"/>
    <property type="molecule type" value="Genomic_DNA"/>
</dbReference>
<accession>A0AAW7XG54</accession>
<feature type="domain" description="Flavodoxin-like fold" evidence="7">
    <location>
        <begin position="3"/>
        <end position="194"/>
    </location>
</feature>
<dbReference type="HAMAP" id="MF_01216">
    <property type="entry name" value="Azoreductase_type1"/>
    <property type="match status" value="1"/>
</dbReference>
<comment type="similarity">
    <text evidence="6">Belongs to the azoreductase type 1 family.</text>
</comment>